<protein>
    <submittedName>
        <fullName evidence="1">Uncharacterized protein</fullName>
    </submittedName>
</protein>
<accession>X1B9I5</accession>
<reference evidence="1" key="1">
    <citation type="journal article" date="2014" name="Front. Microbiol.">
        <title>High frequency of phylogenetically diverse reductive dehalogenase-homologous genes in deep subseafloor sedimentary metagenomes.</title>
        <authorList>
            <person name="Kawai M."/>
            <person name="Futagami T."/>
            <person name="Toyoda A."/>
            <person name="Takaki Y."/>
            <person name="Nishi S."/>
            <person name="Hori S."/>
            <person name="Arai W."/>
            <person name="Tsubouchi T."/>
            <person name="Morono Y."/>
            <person name="Uchiyama I."/>
            <person name="Ito T."/>
            <person name="Fujiyama A."/>
            <person name="Inagaki F."/>
            <person name="Takami H."/>
        </authorList>
    </citation>
    <scope>NUCLEOTIDE SEQUENCE</scope>
    <source>
        <strain evidence="1">Expedition CK06-06</strain>
    </source>
</reference>
<gene>
    <name evidence="1" type="ORF">S01H4_15335</name>
</gene>
<dbReference type="AlphaFoldDB" id="X1B9I5"/>
<dbReference type="EMBL" id="BART01006722">
    <property type="protein sequence ID" value="GAG68641.1"/>
    <property type="molecule type" value="Genomic_DNA"/>
</dbReference>
<name>X1B9I5_9ZZZZ</name>
<comment type="caution">
    <text evidence="1">The sequence shown here is derived from an EMBL/GenBank/DDBJ whole genome shotgun (WGS) entry which is preliminary data.</text>
</comment>
<organism evidence="1">
    <name type="scientific">marine sediment metagenome</name>
    <dbReference type="NCBI Taxonomy" id="412755"/>
    <lineage>
        <taxon>unclassified sequences</taxon>
        <taxon>metagenomes</taxon>
        <taxon>ecological metagenomes</taxon>
    </lineage>
</organism>
<sequence length="56" mass="6450">MTKRRMKIANLDEAGIKRIHQMEESFGTLIVALEPHVPLAELSDEQVRETKYVVAR</sequence>
<proteinExistence type="predicted"/>
<evidence type="ECO:0000313" key="1">
    <source>
        <dbReference type="EMBL" id="GAG68641.1"/>
    </source>
</evidence>